<comment type="caution">
    <text evidence="1">The sequence shown here is derived from an EMBL/GenBank/DDBJ whole genome shotgun (WGS) entry which is preliminary data.</text>
</comment>
<evidence type="ECO:0000313" key="1">
    <source>
        <dbReference type="EMBL" id="GGB19565.1"/>
    </source>
</evidence>
<protein>
    <submittedName>
        <fullName evidence="1">Uncharacterized protein</fullName>
    </submittedName>
</protein>
<accession>A0A8J2XWF7</accession>
<dbReference type="EMBL" id="BMJC01000005">
    <property type="protein sequence ID" value="GGB19565.1"/>
    <property type="molecule type" value="Genomic_DNA"/>
</dbReference>
<sequence length="269" mass="29910">MTDFSSLLGLPGATLQQLGDAYEGQAVASGNFYVLAAIYRSILDPGSSIPLFGIAAGIHRRQNNSIWKLLAICGFNQEWLLGQEAAWVGRDDWGGGGRESGDAWVGSDAREFYHELLRQYFLFNSGEENALGWLLEYASSSSELPGQLVGEPPIPLQEYLSLIRADIEKGYHIGEPAGNPAWMACLRLLLQRTAGQLQLMQRHYLQWSEATWDTGVRPFEPDILATLLCFCIRHRNREDFRLFIAEETHSGNPVFFLGQLAAEMIEAAG</sequence>
<name>A0A8J2XWF7_9BACT</name>
<proteinExistence type="predicted"/>
<evidence type="ECO:0000313" key="2">
    <source>
        <dbReference type="Proteomes" id="UP000607559"/>
    </source>
</evidence>
<reference evidence="1" key="2">
    <citation type="submission" date="2020-09" db="EMBL/GenBank/DDBJ databases">
        <authorList>
            <person name="Sun Q."/>
            <person name="Zhou Y."/>
        </authorList>
    </citation>
    <scope>NUCLEOTIDE SEQUENCE</scope>
    <source>
        <strain evidence="1">CGMCC 1.15448</strain>
    </source>
</reference>
<dbReference type="RefSeq" id="WP_188936756.1">
    <property type="nucleotide sequence ID" value="NZ_BMJC01000005.1"/>
</dbReference>
<reference evidence="1" key="1">
    <citation type="journal article" date="2014" name="Int. J. Syst. Evol. Microbiol.">
        <title>Complete genome sequence of Corynebacterium casei LMG S-19264T (=DSM 44701T), isolated from a smear-ripened cheese.</title>
        <authorList>
            <consortium name="US DOE Joint Genome Institute (JGI-PGF)"/>
            <person name="Walter F."/>
            <person name="Albersmeier A."/>
            <person name="Kalinowski J."/>
            <person name="Ruckert C."/>
        </authorList>
    </citation>
    <scope>NUCLEOTIDE SEQUENCE</scope>
    <source>
        <strain evidence="1">CGMCC 1.15448</strain>
    </source>
</reference>
<organism evidence="1 2">
    <name type="scientific">Puia dinghuensis</name>
    <dbReference type="NCBI Taxonomy" id="1792502"/>
    <lineage>
        <taxon>Bacteria</taxon>
        <taxon>Pseudomonadati</taxon>
        <taxon>Bacteroidota</taxon>
        <taxon>Chitinophagia</taxon>
        <taxon>Chitinophagales</taxon>
        <taxon>Chitinophagaceae</taxon>
        <taxon>Puia</taxon>
    </lineage>
</organism>
<keyword evidence="2" id="KW-1185">Reference proteome</keyword>
<dbReference type="AlphaFoldDB" id="A0A8J2XWF7"/>
<dbReference type="Proteomes" id="UP000607559">
    <property type="component" value="Unassembled WGS sequence"/>
</dbReference>
<gene>
    <name evidence="1" type="ORF">GCM10011511_49120</name>
</gene>